<reference evidence="3 4" key="1">
    <citation type="submission" date="2013-09" db="EMBL/GenBank/DDBJ databases">
        <title>Corchorus capsularis genome sequencing.</title>
        <authorList>
            <person name="Alam M."/>
            <person name="Haque M.S."/>
            <person name="Islam M.S."/>
            <person name="Emdad E.M."/>
            <person name="Islam M.M."/>
            <person name="Ahmed B."/>
            <person name="Halim A."/>
            <person name="Hossen Q.M.M."/>
            <person name="Hossain M.Z."/>
            <person name="Ahmed R."/>
            <person name="Khan M.M."/>
            <person name="Islam R."/>
            <person name="Rashid M.M."/>
            <person name="Khan S.A."/>
            <person name="Rahman M.S."/>
            <person name="Alam M."/>
        </authorList>
    </citation>
    <scope>NUCLEOTIDE SEQUENCE [LARGE SCALE GENOMIC DNA]</scope>
    <source>
        <strain evidence="4">cv. CVL-1</strain>
        <tissue evidence="3">Whole seedling</tissue>
    </source>
</reference>
<organism evidence="3 4">
    <name type="scientific">Corchorus capsularis</name>
    <name type="common">Jute</name>
    <dbReference type="NCBI Taxonomy" id="210143"/>
    <lineage>
        <taxon>Eukaryota</taxon>
        <taxon>Viridiplantae</taxon>
        <taxon>Streptophyta</taxon>
        <taxon>Embryophyta</taxon>
        <taxon>Tracheophyta</taxon>
        <taxon>Spermatophyta</taxon>
        <taxon>Magnoliopsida</taxon>
        <taxon>eudicotyledons</taxon>
        <taxon>Gunneridae</taxon>
        <taxon>Pentapetalae</taxon>
        <taxon>rosids</taxon>
        <taxon>malvids</taxon>
        <taxon>Malvales</taxon>
        <taxon>Malvaceae</taxon>
        <taxon>Grewioideae</taxon>
        <taxon>Apeibeae</taxon>
        <taxon>Corchorus</taxon>
    </lineage>
</organism>
<keyword evidence="2" id="KW-0812">Transmembrane</keyword>
<evidence type="ECO:0000313" key="3">
    <source>
        <dbReference type="EMBL" id="OMO62095.1"/>
    </source>
</evidence>
<evidence type="ECO:0008006" key="5">
    <source>
        <dbReference type="Google" id="ProtNLM"/>
    </source>
</evidence>
<evidence type="ECO:0000256" key="1">
    <source>
        <dbReference type="SAM" id="MobiDB-lite"/>
    </source>
</evidence>
<protein>
    <recommendedName>
        <fullName evidence="5">High chlorophyll fluorescence 153</fullName>
    </recommendedName>
</protein>
<dbReference type="OrthoDB" id="786736at2759"/>
<dbReference type="PANTHER" id="PTHR37753:SF1">
    <property type="entry name" value="OS01G0940600 PROTEIN"/>
    <property type="match status" value="1"/>
</dbReference>
<keyword evidence="2" id="KW-1133">Transmembrane helix</keyword>
<sequence length="136" mass="15304">MTSLFITSPSLPLRPPIPRAPFRPLQATTPLAVVFSTRLSHHRTTRGMTVVTRAGPNTSSYVFAVLFPLSLLAVTIFTSIKIADKLDRDFLEDLMINQAMREADEEDDDGDDDISLEEIVQEPVLPRTRNRPKREV</sequence>
<feature type="transmembrane region" description="Helical" evidence="2">
    <location>
        <begin position="61"/>
        <end position="80"/>
    </location>
</feature>
<dbReference type="EMBL" id="AWWV01013326">
    <property type="protein sequence ID" value="OMO62095.1"/>
    <property type="molecule type" value="Genomic_DNA"/>
</dbReference>
<evidence type="ECO:0000256" key="2">
    <source>
        <dbReference type="SAM" id="Phobius"/>
    </source>
</evidence>
<dbReference type="Gramene" id="OMO62095">
    <property type="protein sequence ID" value="OMO62095"/>
    <property type="gene ID" value="CCACVL1_23034"/>
</dbReference>
<keyword evidence="4" id="KW-1185">Reference proteome</keyword>
<comment type="caution">
    <text evidence="3">The sequence shown here is derived from an EMBL/GenBank/DDBJ whole genome shotgun (WGS) entry which is preliminary data.</text>
</comment>
<name>A0A1R3GVF7_COCAP</name>
<gene>
    <name evidence="3" type="ORF">CCACVL1_23034</name>
</gene>
<feature type="region of interest" description="Disordered" evidence="1">
    <location>
        <begin position="101"/>
        <end position="136"/>
    </location>
</feature>
<proteinExistence type="predicted"/>
<dbReference type="Proteomes" id="UP000188268">
    <property type="component" value="Unassembled WGS sequence"/>
</dbReference>
<evidence type="ECO:0000313" key="4">
    <source>
        <dbReference type="Proteomes" id="UP000188268"/>
    </source>
</evidence>
<keyword evidence="2" id="KW-0472">Membrane</keyword>
<dbReference type="AlphaFoldDB" id="A0A1R3GVF7"/>
<feature type="compositionally biased region" description="Acidic residues" evidence="1">
    <location>
        <begin position="103"/>
        <end position="120"/>
    </location>
</feature>
<accession>A0A1R3GVF7</accession>
<dbReference type="PANTHER" id="PTHR37753">
    <property type="entry name" value="OS01G0940600 PROTEIN"/>
    <property type="match status" value="1"/>
</dbReference>
<dbReference type="OMA" id="MVMASFT"/>
<dbReference type="STRING" id="210143.A0A1R3GVF7"/>